<keyword evidence="1" id="KW-1133">Transmembrane helix</keyword>
<dbReference type="Pfam" id="PF07885">
    <property type="entry name" value="Ion_trans_2"/>
    <property type="match status" value="1"/>
</dbReference>
<keyword evidence="1" id="KW-0472">Membrane</keyword>
<accession>A0A0H2MBG8</accession>
<comment type="caution">
    <text evidence="3">The sequence shown here is derived from an EMBL/GenBank/DDBJ whole genome shotgun (WGS) entry which is preliminary data.</text>
</comment>
<feature type="transmembrane region" description="Helical" evidence="1">
    <location>
        <begin position="272"/>
        <end position="293"/>
    </location>
</feature>
<organism evidence="3 4">
    <name type="scientific">Kiloniella spongiae</name>
    <dbReference type="NCBI Taxonomy" id="1489064"/>
    <lineage>
        <taxon>Bacteria</taxon>
        <taxon>Pseudomonadati</taxon>
        <taxon>Pseudomonadota</taxon>
        <taxon>Alphaproteobacteria</taxon>
        <taxon>Rhodospirillales</taxon>
        <taxon>Kiloniellaceae</taxon>
        <taxon>Kiloniella</taxon>
    </lineage>
</organism>
<feature type="domain" description="Potassium channel" evidence="2">
    <location>
        <begin position="214"/>
        <end position="294"/>
    </location>
</feature>
<dbReference type="SUPFAM" id="SSF81324">
    <property type="entry name" value="Voltage-gated potassium channels"/>
    <property type="match status" value="1"/>
</dbReference>
<sequence>MPRVKSGSWKAAGFTAFIFLLVALAIGSVNFVQFIVYFSAVVFNVVYLYSVFPGSRFFSISVANFIALYTCLFSFFVTANFSFVSGELLGVGYFMPILGFFGGTWINRKSIKSVVVEHRKNAKGLTVRSVKWLFPISLIGVVTFFVPENTIPVLWGDVIFFASMGGITLVVSVVSKDVATFLLEAGLLFEEFFLRIEMLVMPAFAFLTFYSMNVMIFGFLYRIIDHYSAVTHFSIQGEVRAISFLDSLYFSIITLSTVGYGDIIPVTDAVKAVVSIQIVVSVMLLLFGFSEIMSYSRSGPEKREQK</sequence>
<feature type="transmembrane region" description="Helical" evidence="1">
    <location>
        <begin position="153"/>
        <end position="171"/>
    </location>
</feature>
<feature type="transmembrane region" description="Helical" evidence="1">
    <location>
        <begin position="35"/>
        <end position="52"/>
    </location>
</feature>
<feature type="transmembrane region" description="Helical" evidence="1">
    <location>
        <begin position="129"/>
        <end position="147"/>
    </location>
</feature>
<evidence type="ECO:0000313" key="4">
    <source>
        <dbReference type="Proteomes" id="UP000035444"/>
    </source>
</evidence>
<evidence type="ECO:0000256" key="1">
    <source>
        <dbReference type="SAM" id="Phobius"/>
    </source>
</evidence>
<dbReference type="EMBL" id="LAQL01000011">
    <property type="protein sequence ID" value="KLN59678.1"/>
    <property type="molecule type" value="Genomic_DNA"/>
</dbReference>
<feature type="transmembrane region" description="Helical" evidence="1">
    <location>
        <begin position="241"/>
        <end position="260"/>
    </location>
</feature>
<feature type="transmembrane region" description="Helical" evidence="1">
    <location>
        <begin position="64"/>
        <end position="84"/>
    </location>
</feature>
<dbReference type="AlphaFoldDB" id="A0A0H2MBG8"/>
<dbReference type="OrthoDB" id="2974133at2"/>
<dbReference type="Gene3D" id="1.10.287.70">
    <property type="match status" value="1"/>
</dbReference>
<proteinExistence type="predicted"/>
<keyword evidence="1" id="KW-0812">Transmembrane</keyword>
<protein>
    <recommendedName>
        <fullName evidence="2">Potassium channel domain-containing protein</fullName>
    </recommendedName>
</protein>
<evidence type="ECO:0000259" key="2">
    <source>
        <dbReference type="Pfam" id="PF07885"/>
    </source>
</evidence>
<gene>
    <name evidence="3" type="ORF">WH96_16015</name>
</gene>
<feature type="transmembrane region" description="Helical" evidence="1">
    <location>
        <begin position="90"/>
        <end position="108"/>
    </location>
</feature>
<dbReference type="InterPro" id="IPR013099">
    <property type="entry name" value="K_chnl_dom"/>
</dbReference>
<dbReference type="RefSeq" id="WP_047765235.1">
    <property type="nucleotide sequence ID" value="NZ_LAQL01000011.1"/>
</dbReference>
<reference evidence="3 4" key="1">
    <citation type="submission" date="2015-03" db="EMBL/GenBank/DDBJ databases">
        <title>Genome Sequence of Kiloniella spongiae MEBiC09566, isolated from a marine sponge.</title>
        <authorList>
            <person name="Shao Z."/>
            <person name="Wang L."/>
            <person name="Li X."/>
        </authorList>
    </citation>
    <scope>NUCLEOTIDE SEQUENCE [LARGE SCALE GENOMIC DNA]</scope>
    <source>
        <strain evidence="3 4">MEBiC09566</strain>
    </source>
</reference>
<feature type="transmembrane region" description="Helical" evidence="1">
    <location>
        <begin position="202"/>
        <end position="221"/>
    </location>
</feature>
<dbReference type="Proteomes" id="UP000035444">
    <property type="component" value="Unassembled WGS sequence"/>
</dbReference>
<dbReference type="STRING" id="1489064.WH96_16015"/>
<evidence type="ECO:0000313" key="3">
    <source>
        <dbReference type="EMBL" id="KLN59678.1"/>
    </source>
</evidence>
<keyword evidence="4" id="KW-1185">Reference proteome</keyword>
<name>A0A0H2MBG8_9PROT</name>